<accession>A0A1I2J1P0</accession>
<dbReference type="NCBIfam" id="TIGR01419">
    <property type="entry name" value="nitro_reg_IIA"/>
    <property type="match status" value="1"/>
</dbReference>
<dbReference type="GO" id="GO:0008982">
    <property type="term" value="F:protein-N(PI)-phosphohistidine-sugar phosphotransferase activity"/>
    <property type="evidence" value="ECO:0007669"/>
    <property type="project" value="InterPro"/>
</dbReference>
<dbReference type="RefSeq" id="WP_091533280.1">
    <property type="nucleotide sequence ID" value="NZ_FOOC01000005.1"/>
</dbReference>
<dbReference type="Pfam" id="PF00359">
    <property type="entry name" value="PTS_EIIA_2"/>
    <property type="match status" value="1"/>
</dbReference>
<sequence length="153" mass="16144">MKIAEILSPDRVSQGHTFTSKKKALEELAALLARGVPGIQPADILASLMAREKLGSTGLGHGVAIPHGRLAGVSKSVGAFMRLKHPLDYDAHDGQPVDLIFGLLVPQGATETHLKHLAAIAEMFSDTAFCQKARASADEAALYMLICAYTPAG</sequence>
<dbReference type="PANTHER" id="PTHR47738:SF1">
    <property type="entry name" value="NITROGEN REGULATORY PROTEIN"/>
    <property type="match status" value="1"/>
</dbReference>
<dbReference type="InterPro" id="IPR051541">
    <property type="entry name" value="PTS_SugarTrans_NitroReg"/>
</dbReference>
<feature type="domain" description="PTS EIIA type-2" evidence="1">
    <location>
        <begin position="5"/>
        <end position="149"/>
    </location>
</feature>
<evidence type="ECO:0000313" key="3">
    <source>
        <dbReference type="Proteomes" id="UP000199771"/>
    </source>
</evidence>
<proteinExistence type="predicted"/>
<dbReference type="AlphaFoldDB" id="A0A1I2J1P0"/>
<keyword evidence="3" id="KW-1185">Reference proteome</keyword>
<protein>
    <submittedName>
        <fullName evidence="2">PTS IIA-like nitrogen-regulatory protein PtsN</fullName>
    </submittedName>
</protein>
<dbReference type="GO" id="GO:0009401">
    <property type="term" value="P:phosphoenolpyruvate-dependent sugar phosphotransferase system"/>
    <property type="evidence" value="ECO:0007669"/>
    <property type="project" value="InterPro"/>
</dbReference>
<dbReference type="EMBL" id="FOOC01000005">
    <property type="protein sequence ID" value="SFF48642.1"/>
    <property type="molecule type" value="Genomic_DNA"/>
</dbReference>
<dbReference type="PROSITE" id="PS00372">
    <property type="entry name" value="PTS_EIIA_TYPE_2_HIS"/>
    <property type="match status" value="1"/>
</dbReference>
<dbReference type="GO" id="GO:0030295">
    <property type="term" value="F:protein kinase activator activity"/>
    <property type="evidence" value="ECO:0007669"/>
    <property type="project" value="TreeGrafter"/>
</dbReference>
<dbReference type="InterPro" id="IPR002178">
    <property type="entry name" value="PTS_EIIA_type-2_dom"/>
</dbReference>
<dbReference type="Proteomes" id="UP000199771">
    <property type="component" value="Unassembled WGS sequence"/>
</dbReference>
<organism evidence="2 3">
    <name type="scientific">Fontimonas thermophila</name>
    <dbReference type="NCBI Taxonomy" id="1076937"/>
    <lineage>
        <taxon>Bacteria</taxon>
        <taxon>Pseudomonadati</taxon>
        <taxon>Pseudomonadota</taxon>
        <taxon>Gammaproteobacteria</taxon>
        <taxon>Nevskiales</taxon>
        <taxon>Nevskiaceae</taxon>
        <taxon>Fontimonas</taxon>
    </lineage>
</organism>
<dbReference type="Gene3D" id="3.40.930.10">
    <property type="entry name" value="Mannitol-specific EII, Chain A"/>
    <property type="match status" value="1"/>
</dbReference>
<evidence type="ECO:0000313" key="2">
    <source>
        <dbReference type="EMBL" id="SFF48642.1"/>
    </source>
</evidence>
<dbReference type="CDD" id="cd00211">
    <property type="entry name" value="PTS_IIA_fru"/>
    <property type="match status" value="1"/>
</dbReference>
<reference evidence="2 3" key="1">
    <citation type="submission" date="2016-10" db="EMBL/GenBank/DDBJ databases">
        <authorList>
            <person name="de Groot N.N."/>
        </authorList>
    </citation>
    <scope>NUCLEOTIDE SEQUENCE [LARGE SCALE GENOMIC DNA]</scope>
    <source>
        <strain evidence="2 3">DSM 23609</strain>
    </source>
</reference>
<dbReference type="InterPro" id="IPR016152">
    <property type="entry name" value="PTrfase/Anion_transptr"/>
</dbReference>
<evidence type="ECO:0000259" key="1">
    <source>
        <dbReference type="PROSITE" id="PS51094"/>
    </source>
</evidence>
<name>A0A1I2J1P0_9GAMM</name>
<gene>
    <name evidence="2" type="ORF">SAMN04488120_105155</name>
</gene>
<dbReference type="STRING" id="1076937.SAMN04488120_105155"/>
<dbReference type="PANTHER" id="PTHR47738">
    <property type="entry name" value="PTS SYSTEM FRUCTOSE-LIKE EIIA COMPONENT-RELATED"/>
    <property type="match status" value="1"/>
</dbReference>
<dbReference type="InterPro" id="IPR006320">
    <property type="entry name" value="PTS_Nitro_regul"/>
</dbReference>
<dbReference type="PROSITE" id="PS51094">
    <property type="entry name" value="PTS_EIIA_TYPE_2"/>
    <property type="match status" value="1"/>
</dbReference>
<dbReference type="SUPFAM" id="SSF55804">
    <property type="entry name" value="Phoshotransferase/anion transport protein"/>
    <property type="match status" value="1"/>
</dbReference>
<dbReference type="OrthoDB" id="95460at2"/>